<evidence type="ECO:0000256" key="1">
    <source>
        <dbReference type="ARBA" id="ARBA00022737"/>
    </source>
</evidence>
<keyword evidence="2 3" id="KW-0694">RNA-binding</keyword>
<dbReference type="PANTHER" id="PTHR23189">
    <property type="entry name" value="RNA RECOGNITION MOTIF-CONTAINING"/>
    <property type="match status" value="1"/>
</dbReference>
<evidence type="ECO:0000259" key="6">
    <source>
        <dbReference type="PROSITE" id="PS50102"/>
    </source>
</evidence>
<keyword evidence="4" id="KW-0175">Coiled coil</keyword>
<reference evidence="7 8" key="1">
    <citation type="submission" date="2018-04" db="EMBL/GenBank/DDBJ databases">
        <authorList>
            <person name="Zhang X."/>
            <person name="Yuan J."/>
            <person name="Li F."/>
            <person name="Xiang J."/>
        </authorList>
    </citation>
    <scope>NUCLEOTIDE SEQUENCE [LARGE SCALE GENOMIC DNA]</scope>
    <source>
        <tissue evidence="7">Muscle</tissue>
    </source>
</reference>
<proteinExistence type="predicted"/>
<evidence type="ECO:0000313" key="7">
    <source>
        <dbReference type="EMBL" id="ROT66764.1"/>
    </source>
</evidence>
<feature type="compositionally biased region" description="Polar residues" evidence="5">
    <location>
        <begin position="366"/>
        <end position="386"/>
    </location>
</feature>
<dbReference type="PROSITE" id="PS50102">
    <property type="entry name" value="RRM"/>
    <property type="match status" value="2"/>
</dbReference>
<feature type="domain" description="RRM" evidence="6">
    <location>
        <begin position="68"/>
        <end position="140"/>
    </location>
</feature>
<accession>A0A3R7SM76</accession>
<dbReference type="SUPFAM" id="SSF54928">
    <property type="entry name" value="RNA-binding domain, RBD"/>
    <property type="match status" value="1"/>
</dbReference>
<evidence type="ECO:0000313" key="8">
    <source>
        <dbReference type="Proteomes" id="UP000283509"/>
    </source>
</evidence>
<dbReference type="GO" id="GO:0003723">
    <property type="term" value="F:RNA binding"/>
    <property type="evidence" value="ECO:0007669"/>
    <property type="project" value="UniProtKB-UniRule"/>
</dbReference>
<keyword evidence="8" id="KW-1185">Reference proteome</keyword>
<organism evidence="7 8">
    <name type="scientific">Penaeus vannamei</name>
    <name type="common">Whiteleg shrimp</name>
    <name type="synonym">Litopenaeus vannamei</name>
    <dbReference type="NCBI Taxonomy" id="6689"/>
    <lineage>
        <taxon>Eukaryota</taxon>
        <taxon>Metazoa</taxon>
        <taxon>Ecdysozoa</taxon>
        <taxon>Arthropoda</taxon>
        <taxon>Crustacea</taxon>
        <taxon>Multicrustacea</taxon>
        <taxon>Malacostraca</taxon>
        <taxon>Eumalacostraca</taxon>
        <taxon>Eucarida</taxon>
        <taxon>Decapoda</taxon>
        <taxon>Dendrobranchiata</taxon>
        <taxon>Penaeoidea</taxon>
        <taxon>Penaeidae</taxon>
        <taxon>Penaeus</taxon>
    </lineage>
</organism>
<reference evidence="7 8" key="2">
    <citation type="submission" date="2019-01" db="EMBL/GenBank/DDBJ databases">
        <title>The decoding of complex shrimp genome reveals the adaptation for benthos swimmer, frequently molting mechanism and breeding impact on genome.</title>
        <authorList>
            <person name="Sun Y."/>
            <person name="Gao Y."/>
            <person name="Yu Y."/>
        </authorList>
    </citation>
    <scope>NUCLEOTIDE SEQUENCE [LARGE SCALE GENOMIC DNA]</scope>
    <source>
        <tissue evidence="7">Muscle</tissue>
    </source>
</reference>
<evidence type="ECO:0000256" key="5">
    <source>
        <dbReference type="SAM" id="MobiDB-lite"/>
    </source>
</evidence>
<name>A0A3R7SM76_PENVA</name>
<dbReference type="InterPro" id="IPR035979">
    <property type="entry name" value="RBD_domain_sf"/>
</dbReference>
<sequence>MENGAPQRGRGGPVRVTKTPDGRTVQSFRSHPIYGFDKIKEKVMTELNCPQMELPPLDTSEKKFNAQSRLFVGNLPRDIPYEELKELFSKYGELGQVYFNKDGAYAFINFDYKANAEKAKTELQGKMVRNRPMKIRYASVTTGVKVKNLTPYVSNELLHKSFSVFGEIESCRVIVDDRGKTTGDGVVVFCDKKGATIALKKCQEECYFLTSSLRPVIVEPLEAGDEEEGNPENSMHKNDVYRNERKEGPRFADRNSFEFEYGMRWKRLYEMYKEKKMLLESDLQAEMEQLEARFALVRHEHETEKLRRELMAREAEAMQMGRYRQSSNYQISTTSTTNFREDRYSQGPPSERYPPSTPEDRYLQHAATSIRNKVVSRESQPLRTLT</sequence>
<dbReference type="Gene3D" id="3.30.70.330">
    <property type="match status" value="2"/>
</dbReference>
<evidence type="ECO:0000256" key="3">
    <source>
        <dbReference type="PROSITE-ProRule" id="PRU00176"/>
    </source>
</evidence>
<dbReference type="STRING" id="6689.A0A3R7SM76"/>
<keyword evidence="1" id="KW-0677">Repeat</keyword>
<feature type="domain" description="RRM" evidence="6">
    <location>
        <begin position="142"/>
        <end position="223"/>
    </location>
</feature>
<dbReference type="InterPro" id="IPR012975">
    <property type="entry name" value="NOPS"/>
</dbReference>
<dbReference type="Gene3D" id="6.10.250.1170">
    <property type="match status" value="1"/>
</dbReference>
<dbReference type="InterPro" id="IPR012677">
    <property type="entry name" value="Nucleotide-bd_a/b_plait_sf"/>
</dbReference>
<dbReference type="OrthoDB" id="10067824at2759"/>
<dbReference type="Pfam" id="PF00076">
    <property type="entry name" value="RRM_1"/>
    <property type="match status" value="2"/>
</dbReference>
<dbReference type="Proteomes" id="UP000283509">
    <property type="component" value="Unassembled WGS sequence"/>
</dbReference>
<comment type="caution">
    <text evidence="7">The sequence shown here is derived from an EMBL/GenBank/DDBJ whole genome shotgun (WGS) entry which is preliminary data.</text>
</comment>
<feature type="region of interest" description="Disordered" evidence="5">
    <location>
        <begin position="319"/>
        <end position="386"/>
    </location>
</feature>
<dbReference type="EMBL" id="QCYY01002890">
    <property type="protein sequence ID" value="ROT66764.1"/>
    <property type="molecule type" value="Genomic_DNA"/>
</dbReference>
<feature type="region of interest" description="Disordered" evidence="5">
    <location>
        <begin position="1"/>
        <end position="23"/>
    </location>
</feature>
<dbReference type="FunFam" id="3.30.70.330:FF:000043">
    <property type="entry name" value="paraspeckle component 1 isoform X1"/>
    <property type="match status" value="1"/>
</dbReference>
<gene>
    <name evidence="7" type="ORF">C7M84_015190</name>
</gene>
<evidence type="ECO:0000256" key="4">
    <source>
        <dbReference type="SAM" id="Coils"/>
    </source>
</evidence>
<dbReference type="SMART" id="SM00360">
    <property type="entry name" value="RRM"/>
    <property type="match status" value="2"/>
</dbReference>
<protein>
    <recommendedName>
        <fullName evidence="6">RRM domain-containing protein</fullName>
    </recommendedName>
</protein>
<feature type="coiled-coil region" evidence="4">
    <location>
        <begin position="269"/>
        <end position="316"/>
    </location>
</feature>
<dbReference type="InterPro" id="IPR000504">
    <property type="entry name" value="RRM_dom"/>
</dbReference>
<dbReference type="Pfam" id="PF08075">
    <property type="entry name" value="NOPS"/>
    <property type="match status" value="1"/>
</dbReference>
<dbReference type="AlphaFoldDB" id="A0A3R7SM76"/>
<feature type="compositionally biased region" description="Polar residues" evidence="5">
    <location>
        <begin position="324"/>
        <end position="338"/>
    </location>
</feature>
<evidence type="ECO:0000256" key="2">
    <source>
        <dbReference type="ARBA" id="ARBA00022884"/>
    </source>
</evidence>